<dbReference type="InterPro" id="IPR001845">
    <property type="entry name" value="HTH_ArsR_DNA-bd_dom"/>
</dbReference>
<dbReference type="PANTHER" id="PTHR43132:SF2">
    <property type="entry name" value="ARSENICAL RESISTANCE OPERON REPRESSOR ARSR-RELATED"/>
    <property type="match status" value="1"/>
</dbReference>
<reference evidence="5 6" key="1">
    <citation type="journal article" date="2016" name="Nat. Commun.">
        <title>Thousands of microbial genomes shed light on interconnected biogeochemical processes in an aquifer system.</title>
        <authorList>
            <person name="Anantharaman K."/>
            <person name="Brown C.T."/>
            <person name="Hug L.A."/>
            <person name="Sharon I."/>
            <person name="Castelle C.J."/>
            <person name="Probst A.J."/>
            <person name="Thomas B.C."/>
            <person name="Singh A."/>
            <person name="Wilkins M.J."/>
            <person name="Karaoz U."/>
            <person name="Brodie E.L."/>
            <person name="Williams K.H."/>
            <person name="Hubbard S.S."/>
            <person name="Banfield J.F."/>
        </authorList>
    </citation>
    <scope>NUCLEOTIDE SEQUENCE [LARGE SCALE GENOMIC DNA]</scope>
</reference>
<dbReference type="GO" id="GO:0003677">
    <property type="term" value="F:DNA binding"/>
    <property type="evidence" value="ECO:0007669"/>
    <property type="project" value="UniProtKB-KW"/>
</dbReference>
<proteinExistence type="predicted"/>
<dbReference type="InterPro" id="IPR051011">
    <property type="entry name" value="Metal_resp_trans_reg"/>
</dbReference>
<dbReference type="GO" id="GO:0003700">
    <property type="term" value="F:DNA-binding transcription factor activity"/>
    <property type="evidence" value="ECO:0007669"/>
    <property type="project" value="InterPro"/>
</dbReference>
<evidence type="ECO:0000259" key="4">
    <source>
        <dbReference type="PROSITE" id="PS50987"/>
    </source>
</evidence>
<dbReference type="CDD" id="cd00090">
    <property type="entry name" value="HTH_ARSR"/>
    <property type="match status" value="1"/>
</dbReference>
<evidence type="ECO:0000256" key="3">
    <source>
        <dbReference type="ARBA" id="ARBA00023163"/>
    </source>
</evidence>
<evidence type="ECO:0000313" key="5">
    <source>
        <dbReference type="EMBL" id="OGY99407.1"/>
    </source>
</evidence>
<dbReference type="Proteomes" id="UP000178880">
    <property type="component" value="Unassembled WGS sequence"/>
</dbReference>
<keyword evidence="3" id="KW-0804">Transcription</keyword>
<protein>
    <recommendedName>
        <fullName evidence="4">HTH arsR-type domain-containing protein</fullName>
    </recommendedName>
</protein>
<evidence type="ECO:0000313" key="6">
    <source>
        <dbReference type="Proteomes" id="UP000178880"/>
    </source>
</evidence>
<sequence>MKQLERIFKGLANRRRLAIIQLLSKKKELPVAEIAREIHLSFTSTSKHLGMLRQLDILDRRQESLTVYYRLASPLPPVVRLVLATISNSRE</sequence>
<dbReference type="SUPFAM" id="SSF46785">
    <property type="entry name" value="Winged helix' DNA-binding domain"/>
    <property type="match status" value="1"/>
</dbReference>
<dbReference type="InterPro" id="IPR036390">
    <property type="entry name" value="WH_DNA-bd_sf"/>
</dbReference>
<accession>A0A1G2CG65</accession>
<keyword evidence="2" id="KW-0238">DNA-binding</keyword>
<dbReference type="NCBIfam" id="NF033788">
    <property type="entry name" value="HTH_metalloreg"/>
    <property type="match status" value="1"/>
</dbReference>
<feature type="domain" description="HTH arsR-type" evidence="4">
    <location>
        <begin position="1"/>
        <end position="91"/>
    </location>
</feature>
<dbReference type="InterPro" id="IPR011991">
    <property type="entry name" value="ArsR-like_HTH"/>
</dbReference>
<keyword evidence="1" id="KW-0805">Transcription regulation</keyword>
<dbReference type="EMBL" id="MHLA01000015">
    <property type="protein sequence ID" value="OGY99407.1"/>
    <property type="molecule type" value="Genomic_DNA"/>
</dbReference>
<name>A0A1G2CG65_9BACT</name>
<dbReference type="PRINTS" id="PR00778">
    <property type="entry name" value="HTHARSR"/>
</dbReference>
<dbReference type="Pfam" id="PF01022">
    <property type="entry name" value="HTH_5"/>
    <property type="match status" value="1"/>
</dbReference>
<dbReference type="InterPro" id="IPR036388">
    <property type="entry name" value="WH-like_DNA-bd_sf"/>
</dbReference>
<gene>
    <name evidence="5" type="ORF">A2945_00945</name>
</gene>
<dbReference type="PANTHER" id="PTHR43132">
    <property type="entry name" value="ARSENICAL RESISTANCE OPERON REPRESSOR ARSR-RELATED"/>
    <property type="match status" value="1"/>
</dbReference>
<dbReference type="PROSITE" id="PS50987">
    <property type="entry name" value="HTH_ARSR_2"/>
    <property type="match status" value="1"/>
</dbReference>
<evidence type="ECO:0000256" key="2">
    <source>
        <dbReference type="ARBA" id="ARBA00023125"/>
    </source>
</evidence>
<evidence type="ECO:0000256" key="1">
    <source>
        <dbReference type="ARBA" id="ARBA00023015"/>
    </source>
</evidence>
<comment type="caution">
    <text evidence="5">The sequence shown here is derived from an EMBL/GenBank/DDBJ whole genome shotgun (WGS) entry which is preliminary data.</text>
</comment>
<dbReference type="AlphaFoldDB" id="A0A1G2CG65"/>
<dbReference type="Gene3D" id="1.10.10.10">
    <property type="entry name" value="Winged helix-like DNA-binding domain superfamily/Winged helix DNA-binding domain"/>
    <property type="match status" value="1"/>
</dbReference>
<dbReference type="SMART" id="SM00418">
    <property type="entry name" value="HTH_ARSR"/>
    <property type="match status" value="1"/>
</dbReference>
<organism evidence="5 6">
    <name type="scientific">Candidatus Liptonbacteria bacterium RIFCSPLOWO2_01_FULL_52_25</name>
    <dbReference type="NCBI Taxonomy" id="1798650"/>
    <lineage>
        <taxon>Bacteria</taxon>
        <taxon>Candidatus Liptoniibacteriota</taxon>
    </lineage>
</organism>
<dbReference type="STRING" id="1798650.A2945_00945"/>